<dbReference type="Proteomes" id="UP000188235">
    <property type="component" value="Chromosome"/>
</dbReference>
<evidence type="ECO:0008006" key="3">
    <source>
        <dbReference type="Google" id="ProtNLM"/>
    </source>
</evidence>
<sequence length="67" mass="7511">MRGLAPRHLDRPMSARFLSSWPCQDACGTVTTDERVEGAPVYRCPGCDSSWIELNERTEPAEDAKDE</sequence>
<gene>
    <name evidence="1" type="ORF">BW733_06725</name>
</gene>
<organism evidence="1 2">
    <name type="scientific">Tessaracoccus flavescens</name>
    <dbReference type="NCBI Taxonomy" id="399497"/>
    <lineage>
        <taxon>Bacteria</taxon>
        <taxon>Bacillati</taxon>
        <taxon>Actinomycetota</taxon>
        <taxon>Actinomycetes</taxon>
        <taxon>Propionibacteriales</taxon>
        <taxon>Propionibacteriaceae</taxon>
        <taxon>Tessaracoccus</taxon>
    </lineage>
</organism>
<reference evidence="1 2" key="1">
    <citation type="journal article" date="2008" name="Int. J. Syst. Evol. Microbiol.">
        <title>Tessaracoccus flavescens sp. nov., isolated from marine sediment.</title>
        <authorList>
            <person name="Lee D.W."/>
            <person name="Lee S.D."/>
        </authorList>
    </citation>
    <scope>NUCLEOTIDE SEQUENCE [LARGE SCALE GENOMIC DNA]</scope>
    <source>
        <strain evidence="1 2">SST-39T</strain>
    </source>
</reference>
<keyword evidence="2" id="KW-1185">Reference proteome</keyword>
<evidence type="ECO:0000313" key="1">
    <source>
        <dbReference type="EMBL" id="AQP50572.1"/>
    </source>
</evidence>
<dbReference type="EMBL" id="CP019607">
    <property type="protein sequence ID" value="AQP50572.1"/>
    <property type="molecule type" value="Genomic_DNA"/>
</dbReference>
<dbReference type="STRING" id="399497.BW733_06725"/>
<accession>A0A1Q2CWS0</accession>
<evidence type="ECO:0000313" key="2">
    <source>
        <dbReference type="Proteomes" id="UP000188235"/>
    </source>
</evidence>
<proteinExistence type="predicted"/>
<name>A0A1Q2CWS0_9ACTN</name>
<dbReference type="AlphaFoldDB" id="A0A1Q2CWS0"/>
<dbReference type="KEGG" id="tfa:BW733_06725"/>
<protein>
    <recommendedName>
        <fullName evidence="3">Transcription factor zinc-finger domain-containing protein</fullName>
    </recommendedName>
</protein>